<sequence>MGVEEQFIKGTNNGAAFLEQNGQMGMGHSQTTLPNIPRPPNPERNTSTFNSKVQDHVHDLGVEKEEFMDAS</sequence>
<feature type="compositionally biased region" description="Polar residues" evidence="1">
    <location>
        <begin position="24"/>
        <end position="33"/>
    </location>
</feature>
<accession>A0A392THL1</accession>
<organism evidence="2 3">
    <name type="scientific">Trifolium medium</name>
    <dbReference type="NCBI Taxonomy" id="97028"/>
    <lineage>
        <taxon>Eukaryota</taxon>
        <taxon>Viridiplantae</taxon>
        <taxon>Streptophyta</taxon>
        <taxon>Embryophyta</taxon>
        <taxon>Tracheophyta</taxon>
        <taxon>Spermatophyta</taxon>
        <taxon>Magnoliopsida</taxon>
        <taxon>eudicotyledons</taxon>
        <taxon>Gunneridae</taxon>
        <taxon>Pentapetalae</taxon>
        <taxon>rosids</taxon>
        <taxon>fabids</taxon>
        <taxon>Fabales</taxon>
        <taxon>Fabaceae</taxon>
        <taxon>Papilionoideae</taxon>
        <taxon>50 kb inversion clade</taxon>
        <taxon>NPAAA clade</taxon>
        <taxon>Hologalegina</taxon>
        <taxon>IRL clade</taxon>
        <taxon>Trifolieae</taxon>
        <taxon>Trifolium</taxon>
    </lineage>
</organism>
<keyword evidence="3" id="KW-1185">Reference proteome</keyword>
<dbReference type="Proteomes" id="UP000265520">
    <property type="component" value="Unassembled WGS sequence"/>
</dbReference>
<evidence type="ECO:0000313" key="2">
    <source>
        <dbReference type="EMBL" id="MCI60498.1"/>
    </source>
</evidence>
<comment type="caution">
    <text evidence="2">The sequence shown here is derived from an EMBL/GenBank/DDBJ whole genome shotgun (WGS) entry which is preliminary data.</text>
</comment>
<reference evidence="2 3" key="1">
    <citation type="journal article" date="2018" name="Front. Plant Sci.">
        <title>Red Clover (Trifolium pratense) and Zigzag Clover (T. medium) - A Picture of Genomic Similarities and Differences.</title>
        <authorList>
            <person name="Dluhosova J."/>
            <person name="Istvanek J."/>
            <person name="Nedelnik J."/>
            <person name="Repkova J."/>
        </authorList>
    </citation>
    <scope>NUCLEOTIDE SEQUENCE [LARGE SCALE GENOMIC DNA]</scope>
    <source>
        <strain evidence="3">cv. 10/8</strain>
        <tissue evidence="2">Leaf</tissue>
    </source>
</reference>
<evidence type="ECO:0000256" key="1">
    <source>
        <dbReference type="SAM" id="MobiDB-lite"/>
    </source>
</evidence>
<proteinExistence type="predicted"/>
<name>A0A392THL1_9FABA</name>
<protein>
    <submittedName>
        <fullName evidence="2">Uncharacterized protein</fullName>
    </submittedName>
</protein>
<dbReference type="AlphaFoldDB" id="A0A392THL1"/>
<feature type="non-terminal residue" evidence="2">
    <location>
        <position position="71"/>
    </location>
</feature>
<evidence type="ECO:0000313" key="3">
    <source>
        <dbReference type="Proteomes" id="UP000265520"/>
    </source>
</evidence>
<feature type="region of interest" description="Disordered" evidence="1">
    <location>
        <begin position="24"/>
        <end position="48"/>
    </location>
</feature>
<dbReference type="EMBL" id="LXQA010582667">
    <property type="protein sequence ID" value="MCI60498.1"/>
    <property type="molecule type" value="Genomic_DNA"/>
</dbReference>